<keyword evidence="3 6" id="KW-1015">Disulfide bond</keyword>
<evidence type="ECO:0000256" key="6">
    <source>
        <dbReference type="HAMAP-Rule" id="MF_00117"/>
    </source>
</evidence>
<dbReference type="PIRSF" id="PIRSF005261">
    <property type="entry name" value="Heat_shock_Hsp33"/>
    <property type="match status" value="1"/>
</dbReference>
<dbReference type="PANTHER" id="PTHR30111:SF1">
    <property type="entry name" value="33 KDA CHAPERONIN"/>
    <property type="match status" value="1"/>
</dbReference>
<dbReference type="Gene3D" id="3.90.1280.10">
    <property type="entry name" value="HSP33 redox switch-like"/>
    <property type="match status" value="1"/>
</dbReference>
<comment type="similarity">
    <text evidence="6">Belongs to the HSP33 family.</text>
</comment>
<dbReference type="NCBIfam" id="NF001033">
    <property type="entry name" value="PRK00114.1"/>
    <property type="match status" value="1"/>
</dbReference>
<dbReference type="EMBL" id="QRUP01000007">
    <property type="protein sequence ID" value="RGR74931.1"/>
    <property type="molecule type" value="Genomic_DNA"/>
</dbReference>
<dbReference type="AlphaFoldDB" id="A0A412G3B2"/>
<dbReference type="InterPro" id="IPR000397">
    <property type="entry name" value="Heat_shock_Hsp33"/>
</dbReference>
<feature type="disulfide bond" description="Redox-active" evidence="6">
    <location>
        <begin position="269"/>
        <end position="272"/>
    </location>
</feature>
<dbReference type="RefSeq" id="WP_117894720.1">
    <property type="nucleotide sequence ID" value="NZ_CABJCV010000007.1"/>
</dbReference>
<dbReference type="Proteomes" id="UP000284178">
    <property type="component" value="Unassembled WGS sequence"/>
</dbReference>
<dbReference type="InterPro" id="IPR016153">
    <property type="entry name" value="Heat_shock_Hsp33_N"/>
</dbReference>
<keyword evidence="1 6" id="KW-0963">Cytoplasm</keyword>
<dbReference type="InterPro" id="IPR016154">
    <property type="entry name" value="Heat_shock_Hsp33_C"/>
</dbReference>
<protein>
    <recommendedName>
        <fullName evidence="6">33 kDa chaperonin</fullName>
    </recommendedName>
    <alternativeName>
        <fullName evidence="6">Heat shock protein 33 homolog</fullName>
        <shortName evidence="6">HSP33</shortName>
    </alternativeName>
</protein>
<dbReference type="GO" id="GO:0051082">
    <property type="term" value="F:unfolded protein binding"/>
    <property type="evidence" value="ECO:0007669"/>
    <property type="project" value="UniProtKB-UniRule"/>
</dbReference>
<comment type="function">
    <text evidence="6">Redox regulated molecular chaperone. Protects both thermally unfolding and oxidatively damaged proteins from irreversible aggregation. Plays an important role in the bacterial defense system toward oxidative stress.</text>
</comment>
<keyword evidence="5 6" id="KW-0676">Redox-active center</keyword>
<dbReference type="CDD" id="cd00498">
    <property type="entry name" value="Hsp33"/>
    <property type="match status" value="1"/>
</dbReference>
<keyword evidence="4 6" id="KW-0143">Chaperone</keyword>
<sequence>MKDTLIHAISANGHIRVLTCTSTQLAEQARKQHDLWPTSAAALGRVLTITAILGSMLKTEKEKVTVQINGGGPIGTIMADGWANGDVRGFVGDPEIYLKYNDTGKLAVGMAVGKDGYLKVIKRMNMKNDFTGQVALVSGEIGEDFAYYFTISEQTPSAVSLGVLVDTDNSVMASGGILIQMMPEATEDDIKLAEAAVAKLRPVSELVKEGHDARALAAMLFDNLEILEEKPIQWHCDCSKQRFKAALTTLDRAELEKMLKEDHGCEVKCEYCNNKVQFTEEDLRSILEFKAACGK</sequence>
<dbReference type="GO" id="GO:0042026">
    <property type="term" value="P:protein refolding"/>
    <property type="evidence" value="ECO:0007669"/>
    <property type="project" value="TreeGrafter"/>
</dbReference>
<comment type="caution">
    <text evidence="7">The sequence shown here is derived from an EMBL/GenBank/DDBJ whole genome shotgun (WGS) entry which is preliminary data.</text>
</comment>
<evidence type="ECO:0000313" key="7">
    <source>
        <dbReference type="EMBL" id="RGR74931.1"/>
    </source>
</evidence>
<proteinExistence type="inferred from homology"/>
<keyword evidence="2 6" id="KW-0862">Zinc</keyword>
<organism evidence="7 8">
    <name type="scientific">Holdemania filiformis</name>
    <dbReference type="NCBI Taxonomy" id="61171"/>
    <lineage>
        <taxon>Bacteria</taxon>
        <taxon>Bacillati</taxon>
        <taxon>Bacillota</taxon>
        <taxon>Erysipelotrichia</taxon>
        <taxon>Erysipelotrichales</taxon>
        <taxon>Erysipelotrichaceae</taxon>
        <taxon>Holdemania</taxon>
    </lineage>
</organism>
<dbReference type="Pfam" id="PF01430">
    <property type="entry name" value="HSP33"/>
    <property type="match status" value="1"/>
</dbReference>
<accession>A0A412G3B2</accession>
<evidence type="ECO:0000256" key="3">
    <source>
        <dbReference type="ARBA" id="ARBA00023157"/>
    </source>
</evidence>
<evidence type="ECO:0000256" key="2">
    <source>
        <dbReference type="ARBA" id="ARBA00022833"/>
    </source>
</evidence>
<comment type="subcellular location">
    <subcellularLocation>
        <location evidence="6">Cytoplasm</location>
    </subcellularLocation>
</comment>
<dbReference type="SUPFAM" id="SSF64397">
    <property type="entry name" value="Hsp33 domain"/>
    <property type="match status" value="1"/>
</dbReference>
<evidence type="ECO:0000256" key="5">
    <source>
        <dbReference type="ARBA" id="ARBA00023284"/>
    </source>
</evidence>
<dbReference type="GO" id="GO:0044183">
    <property type="term" value="F:protein folding chaperone"/>
    <property type="evidence" value="ECO:0007669"/>
    <property type="project" value="TreeGrafter"/>
</dbReference>
<reference evidence="7 8" key="1">
    <citation type="submission" date="2018-08" db="EMBL/GenBank/DDBJ databases">
        <title>A genome reference for cultivated species of the human gut microbiota.</title>
        <authorList>
            <person name="Zou Y."/>
            <person name="Xue W."/>
            <person name="Luo G."/>
        </authorList>
    </citation>
    <scope>NUCLEOTIDE SEQUENCE [LARGE SCALE GENOMIC DNA]</scope>
    <source>
        <strain evidence="7 8">AF24-29</strain>
    </source>
</reference>
<feature type="disulfide bond" description="Redox-active" evidence="6">
    <location>
        <begin position="236"/>
        <end position="238"/>
    </location>
</feature>
<dbReference type="SUPFAM" id="SSF118352">
    <property type="entry name" value="HSP33 redox switch-like"/>
    <property type="match status" value="1"/>
</dbReference>
<dbReference type="Gene3D" id="3.55.30.10">
    <property type="entry name" value="Hsp33 domain"/>
    <property type="match status" value="1"/>
</dbReference>
<evidence type="ECO:0000256" key="1">
    <source>
        <dbReference type="ARBA" id="ARBA00022490"/>
    </source>
</evidence>
<comment type="PTM">
    <text evidence="6">Under oxidizing conditions two disulfide bonds are formed involving the reactive cysteines. Under reducing conditions zinc is bound to the reactive cysteines and the protein is inactive.</text>
</comment>
<dbReference type="HAMAP" id="MF_00117">
    <property type="entry name" value="HslO"/>
    <property type="match status" value="1"/>
</dbReference>
<dbReference type="GeneID" id="83015256"/>
<dbReference type="GO" id="GO:0005737">
    <property type="term" value="C:cytoplasm"/>
    <property type="evidence" value="ECO:0007669"/>
    <property type="project" value="UniProtKB-SubCell"/>
</dbReference>
<dbReference type="PANTHER" id="PTHR30111">
    <property type="entry name" value="33 KDA CHAPERONIN"/>
    <property type="match status" value="1"/>
</dbReference>
<gene>
    <name evidence="6" type="primary">hslO</name>
    <name evidence="7" type="ORF">DWY25_07530</name>
</gene>
<evidence type="ECO:0000256" key="4">
    <source>
        <dbReference type="ARBA" id="ARBA00023186"/>
    </source>
</evidence>
<keyword evidence="8" id="KW-1185">Reference proteome</keyword>
<name>A0A412G3B2_9FIRM</name>
<evidence type="ECO:0000313" key="8">
    <source>
        <dbReference type="Proteomes" id="UP000284178"/>
    </source>
</evidence>